<dbReference type="InterPro" id="IPR001965">
    <property type="entry name" value="Znf_PHD"/>
</dbReference>
<sequence length="293" mass="33250">MSSEARDPQFLNRWNKLQILDVTRLAKTLYDLTCGDARLLLQSHKSRDSVYGNASDQFFGENAAIHRYLIFVLWTENRHGIKEEFVRLGGEVGKKKCLKGNIRISLSASRFCWCKGSFDRNQEEMCVCCDYCNEWQHCLCSGITYEEANSLEKFKCLKCRGSTLPAIFVTPKSNRSVGKVIQQTQSQEHADSDEAKSKDASQPSSSEYEHESEGHPDGESDRETDCEDDISKDDINQRPNTVSDSYEGITDDNQQASDEHDTDSSGDKSPKTGNFSVLHVVTYTENMQFRSCW</sequence>
<keyword evidence="7" id="KW-1185">Reference proteome</keyword>
<dbReference type="OrthoDB" id="436852at2759"/>
<protein>
    <recommendedName>
        <fullName evidence="5">Zinc finger PHD-type domain-containing protein</fullName>
    </recommendedName>
</protein>
<keyword evidence="2" id="KW-0863">Zinc-finger</keyword>
<organism evidence="6 7">
    <name type="scientific">Allacma fusca</name>
    <dbReference type="NCBI Taxonomy" id="39272"/>
    <lineage>
        <taxon>Eukaryota</taxon>
        <taxon>Metazoa</taxon>
        <taxon>Ecdysozoa</taxon>
        <taxon>Arthropoda</taxon>
        <taxon>Hexapoda</taxon>
        <taxon>Collembola</taxon>
        <taxon>Symphypleona</taxon>
        <taxon>Sminthuridae</taxon>
        <taxon>Allacma</taxon>
    </lineage>
</organism>
<reference evidence="6" key="1">
    <citation type="submission" date="2021-06" db="EMBL/GenBank/DDBJ databases">
        <authorList>
            <person name="Hodson N. C."/>
            <person name="Mongue J. A."/>
            <person name="Jaron S. K."/>
        </authorList>
    </citation>
    <scope>NUCLEOTIDE SEQUENCE</scope>
</reference>
<comment type="caution">
    <text evidence="6">The sequence shown here is derived from an EMBL/GenBank/DDBJ whole genome shotgun (WGS) entry which is preliminary data.</text>
</comment>
<evidence type="ECO:0000256" key="4">
    <source>
        <dbReference type="SAM" id="MobiDB-lite"/>
    </source>
</evidence>
<proteinExistence type="predicted"/>
<feature type="compositionally biased region" description="Polar residues" evidence="4">
    <location>
        <begin position="178"/>
        <end position="187"/>
    </location>
</feature>
<dbReference type="EMBL" id="CAJVCH010141931">
    <property type="protein sequence ID" value="CAG7726941.1"/>
    <property type="molecule type" value="Genomic_DNA"/>
</dbReference>
<dbReference type="Proteomes" id="UP000708208">
    <property type="component" value="Unassembled WGS sequence"/>
</dbReference>
<feature type="compositionally biased region" description="Basic and acidic residues" evidence="4">
    <location>
        <begin position="257"/>
        <end position="270"/>
    </location>
</feature>
<dbReference type="CDD" id="cd15517">
    <property type="entry name" value="PHD_TCF19_like"/>
    <property type="match status" value="1"/>
</dbReference>
<feature type="region of interest" description="Disordered" evidence="4">
    <location>
        <begin position="178"/>
        <end position="274"/>
    </location>
</feature>
<evidence type="ECO:0000256" key="1">
    <source>
        <dbReference type="ARBA" id="ARBA00022723"/>
    </source>
</evidence>
<keyword evidence="1" id="KW-0479">Metal-binding</keyword>
<dbReference type="GO" id="GO:0008270">
    <property type="term" value="F:zinc ion binding"/>
    <property type="evidence" value="ECO:0007669"/>
    <property type="project" value="UniProtKB-KW"/>
</dbReference>
<dbReference type="InterPro" id="IPR019786">
    <property type="entry name" value="Zinc_finger_PHD-type_CS"/>
</dbReference>
<dbReference type="SMART" id="SM00249">
    <property type="entry name" value="PHD"/>
    <property type="match status" value="1"/>
</dbReference>
<feature type="domain" description="Zinc finger PHD-type" evidence="5">
    <location>
        <begin position="111"/>
        <end position="160"/>
    </location>
</feature>
<feature type="compositionally biased region" description="Basic and acidic residues" evidence="4">
    <location>
        <begin position="207"/>
        <end position="223"/>
    </location>
</feature>
<evidence type="ECO:0000256" key="3">
    <source>
        <dbReference type="ARBA" id="ARBA00022833"/>
    </source>
</evidence>
<accession>A0A8J2KKM5</accession>
<evidence type="ECO:0000313" key="7">
    <source>
        <dbReference type="Proteomes" id="UP000708208"/>
    </source>
</evidence>
<name>A0A8J2KKM5_9HEXA</name>
<gene>
    <name evidence="6" type="ORF">AFUS01_LOCUS15816</name>
</gene>
<evidence type="ECO:0000259" key="5">
    <source>
        <dbReference type="SMART" id="SM00249"/>
    </source>
</evidence>
<evidence type="ECO:0000313" key="6">
    <source>
        <dbReference type="EMBL" id="CAG7726941.1"/>
    </source>
</evidence>
<dbReference type="PROSITE" id="PS01359">
    <property type="entry name" value="ZF_PHD_1"/>
    <property type="match status" value="1"/>
</dbReference>
<evidence type="ECO:0000256" key="2">
    <source>
        <dbReference type="ARBA" id="ARBA00022771"/>
    </source>
</evidence>
<dbReference type="AlphaFoldDB" id="A0A8J2KKM5"/>
<keyword evidence="3" id="KW-0862">Zinc</keyword>
<feature type="compositionally biased region" description="Basic and acidic residues" evidence="4">
    <location>
        <begin position="188"/>
        <end position="199"/>
    </location>
</feature>